<feature type="signal peptide" evidence="3">
    <location>
        <begin position="1"/>
        <end position="26"/>
    </location>
</feature>
<reference evidence="4 5" key="1">
    <citation type="submission" date="2011-08" db="EMBL/GenBank/DDBJ databases">
        <title>The Genome Sequence of Clostridium hathewayi WAL-18680.</title>
        <authorList>
            <consortium name="The Broad Institute Genome Sequencing Platform"/>
            <person name="Earl A."/>
            <person name="Ward D."/>
            <person name="Feldgarden M."/>
            <person name="Gevers D."/>
            <person name="Finegold S.M."/>
            <person name="Summanen P.H."/>
            <person name="Molitoris D.R."/>
            <person name="Song M."/>
            <person name="Daigneault M."/>
            <person name="Allen-Vercoe E."/>
            <person name="Young S.K."/>
            <person name="Zeng Q."/>
            <person name="Gargeya S."/>
            <person name="Fitzgerald M."/>
            <person name="Haas B."/>
            <person name="Abouelleil A."/>
            <person name="Alvarado L."/>
            <person name="Arachchi H.M."/>
            <person name="Berlin A."/>
            <person name="Brown A."/>
            <person name="Chapman S.B."/>
            <person name="Chen Z."/>
            <person name="Dunbar C."/>
            <person name="Freedman E."/>
            <person name="Gearin G."/>
            <person name="Gellesch M."/>
            <person name="Goldberg J."/>
            <person name="Griggs A."/>
            <person name="Gujja S."/>
            <person name="Heiman D."/>
            <person name="Howarth C."/>
            <person name="Larson L."/>
            <person name="Lui A."/>
            <person name="MacDonald P.J.P."/>
            <person name="Montmayeur A."/>
            <person name="Murphy C."/>
            <person name="Neiman D."/>
            <person name="Pearson M."/>
            <person name="Priest M."/>
            <person name="Roberts A."/>
            <person name="Saif S."/>
            <person name="Shea T."/>
            <person name="Shenoy N."/>
            <person name="Sisk P."/>
            <person name="Stolte C."/>
            <person name="Sykes S."/>
            <person name="Wortman J."/>
            <person name="Nusbaum C."/>
            <person name="Birren B."/>
        </authorList>
    </citation>
    <scope>NUCLEOTIDE SEQUENCE [LARGE SCALE GENOMIC DNA]</scope>
    <source>
        <strain evidence="4 5">WAL-18680</strain>
    </source>
</reference>
<dbReference type="Gene3D" id="2.10.270.10">
    <property type="entry name" value="Cholin Binding"/>
    <property type="match status" value="4"/>
</dbReference>
<keyword evidence="3" id="KW-0732">Signal</keyword>
<evidence type="ECO:0000313" key="5">
    <source>
        <dbReference type="Proteomes" id="UP000005384"/>
    </source>
</evidence>
<dbReference type="HOGENOM" id="CLU_030404_1_0_9"/>
<dbReference type="InterPro" id="IPR018337">
    <property type="entry name" value="Cell_wall/Cho-bd_repeat"/>
</dbReference>
<dbReference type="EMBL" id="ADLN01000118">
    <property type="protein sequence ID" value="EHI57762.1"/>
    <property type="molecule type" value="Genomic_DNA"/>
</dbReference>
<gene>
    <name evidence="4" type="ORF">HMPREF9473_04252</name>
</gene>
<evidence type="ECO:0000256" key="3">
    <source>
        <dbReference type="SAM" id="SignalP"/>
    </source>
</evidence>
<evidence type="ECO:0000256" key="1">
    <source>
        <dbReference type="ARBA" id="ARBA00022737"/>
    </source>
</evidence>
<proteinExistence type="predicted"/>
<dbReference type="PROSITE" id="PS51170">
    <property type="entry name" value="CW"/>
    <property type="match status" value="1"/>
</dbReference>
<dbReference type="OrthoDB" id="1928263at2"/>
<keyword evidence="1" id="KW-0677">Repeat</keyword>
<feature type="repeat" description="Cell wall-binding" evidence="2">
    <location>
        <begin position="119"/>
        <end position="138"/>
    </location>
</feature>
<dbReference type="RefSeq" id="WP_006782241.1">
    <property type="nucleotide sequence ID" value="NZ_CP040506.1"/>
</dbReference>
<dbReference type="Pfam" id="PF19127">
    <property type="entry name" value="Choline_bind_3"/>
    <property type="match status" value="2"/>
</dbReference>
<comment type="caution">
    <text evidence="4">The sequence shown here is derived from an EMBL/GenBank/DDBJ whole genome shotgun (WGS) entry which is preliminary data.</text>
</comment>
<keyword evidence="5" id="KW-1185">Reference proteome</keyword>
<protein>
    <recommendedName>
        <fullName evidence="6">Cell wall-binding repeat protein</fullName>
    </recommendedName>
</protein>
<evidence type="ECO:0000313" key="4">
    <source>
        <dbReference type="EMBL" id="EHI57762.1"/>
    </source>
</evidence>
<accession>G5IL74</accession>
<feature type="chain" id="PRO_5003478914" description="Cell wall-binding repeat protein" evidence="3">
    <location>
        <begin position="27"/>
        <end position="459"/>
    </location>
</feature>
<dbReference type="Pfam" id="PF01473">
    <property type="entry name" value="Choline_bind_1"/>
    <property type="match status" value="1"/>
</dbReference>
<sequence>MKKRSLLILAISAVLTLGTGVSSSLAASGWSQMNGSWVYYDSNGSLITNEWRKGADDKWRYLDSSGYMAVNSWTGDGYYVDSNGVMAADKWLEIGENMNGVDYGEKHWYYFLSSGKVVTDTWKKINNKWYYFDTDGAMQTGWVDGDMYYCGDDGAAKTGWQKLPPPNDDYENDRISPGDEGDDGKYWYYFTSSTKKYVPDLSNGSEYGEKKIDSTYYCFDSTGAMQTGWVYVGDGSKEDGSILDCRFYGSDGKVKTGWYSAEPPSFLKGYEDEVEWFYFSKSGVPKAREADKNPTVSDLFKLNKKTYLFTELGNPAYGLQKVYTSGSDYTAYYFGTKAVSSMQTGKQKIEEGDGTVSTFYFSETGRGFTGVKDSYLYYMGKLQTAEEGTRYQVISIPSGSSYNNYLVNTSGKVVKSAKGVKDADGVKYTTNSGGIVQKIDEENVGNGHYKSPVEPYWTN</sequence>
<dbReference type="PATRIC" id="fig|742737.3.peg.4234"/>
<evidence type="ECO:0008006" key="6">
    <source>
        <dbReference type="Google" id="ProtNLM"/>
    </source>
</evidence>
<organism evidence="4 5">
    <name type="scientific">Hungatella hathewayi WAL-18680</name>
    <dbReference type="NCBI Taxonomy" id="742737"/>
    <lineage>
        <taxon>Bacteria</taxon>
        <taxon>Bacillati</taxon>
        <taxon>Bacillota</taxon>
        <taxon>Clostridia</taxon>
        <taxon>Lachnospirales</taxon>
        <taxon>Lachnospiraceae</taxon>
        <taxon>Hungatella</taxon>
    </lineage>
</organism>
<dbReference type="SUPFAM" id="SSF69360">
    <property type="entry name" value="Cell wall binding repeat"/>
    <property type="match status" value="1"/>
</dbReference>
<dbReference type="AlphaFoldDB" id="G5IL74"/>
<dbReference type="Proteomes" id="UP000005384">
    <property type="component" value="Unassembled WGS sequence"/>
</dbReference>
<name>G5IL74_9FIRM</name>
<evidence type="ECO:0000256" key="2">
    <source>
        <dbReference type="PROSITE-ProRule" id="PRU00591"/>
    </source>
</evidence>